<protein>
    <submittedName>
        <fullName evidence="2">Glyoxalase</fullName>
    </submittedName>
</protein>
<dbReference type="CDD" id="cd08349">
    <property type="entry name" value="BLMA_like"/>
    <property type="match status" value="1"/>
</dbReference>
<dbReference type="GO" id="GO:0046677">
    <property type="term" value="P:response to antibiotic"/>
    <property type="evidence" value="ECO:0007669"/>
    <property type="project" value="UniProtKB-KW"/>
</dbReference>
<dbReference type="Pfam" id="PF19581">
    <property type="entry name" value="Glyoxalase_7"/>
    <property type="match status" value="1"/>
</dbReference>
<comment type="caution">
    <text evidence="2">The sequence shown here is derived from an EMBL/GenBank/DDBJ whole genome shotgun (WGS) entry which is preliminary data.</text>
</comment>
<keyword evidence="1" id="KW-0046">Antibiotic resistance</keyword>
<evidence type="ECO:0000256" key="1">
    <source>
        <dbReference type="ARBA" id="ARBA00023251"/>
    </source>
</evidence>
<dbReference type="Gene3D" id="3.10.180.10">
    <property type="entry name" value="2,3-Dihydroxybiphenyl 1,2-Dioxygenase, domain 1"/>
    <property type="match status" value="1"/>
</dbReference>
<dbReference type="InterPro" id="IPR000335">
    <property type="entry name" value="Bleomycin-R"/>
</dbReference>
<accession>A0A9W6K0H3</accession>
<dbReference type="Proteomes" id="UP001143330">
    <property type="component" value="Unassembled WGS sequence"/>
</dbReference>
<organism evidence="2 3">
    <name type="scientific">Ancylobacter defluvii</name>
    <dbReference type="NCBI Taxonomy" id="1282440"/>
    <lineage>
        <taxon>Bacteria</taxon>
        <taxon>Pseudomonadati</taxon>
        <taxon>Pseudomonadota</taxon>
        <taxon>Alphaproteobacteria</taxon>
        <taxon>Hyphomicrobiales</taxon>
        <taxon>Xanthobacteraceae</taxon>
        <taxon>Ancylobacter</taxon>
    </lineage>
</organism>
<name>A0A9W6K0H3_9HYPH</name>
<dbReference type="EMBL" id="BSFM01000017">
    <property type="protein sequence ID" value="GLK85739.1"/>
    <property type="molecule type" value="Genomic_DNA"/>
</dbReference>
<dbReference type="AlphaFoldDB" id="A0A9W6K0H3"/>
<sequence length="191" mass="20763">MSAPSVLHTRLESRQDAKFMAKALRAALAGHGIDLPHGHALDLVAAQFGAKDWNVLAAQVPEERAAGPVSFRTTAPILRIFDEAKALDFYVGFLGFTLDWEHRFAPGLPLYAQVSRAGLVLHLSGHHGDATPGSTVFVAMEGVRAYNAELLAKQNPNMRPGVEALPWGQQMEVTDPFGNRIRFCEQRHGGG</sequence>
<evidence type="ECO:0000313" key="2">
    <source>
        <dbReference type="EMBL" id="GLK85739.1"/>
    </source>
</evidence>
<proteinExistence type="predicted"/>
<dbReference type="SUPFAM" id="SSF54593">
    <property type="entry name" value="Glyoxalase/Bleomycin resistance protein/Dihydroxybiphenyl dioxygenase"/>
    <property type="match status" value="1"/>
</dbReference>
<reference evidence="2" key="2">
    <citation type="submission" date="2023-01" db="EMBL/GenBank/DDBJ databases">
        <authorList>
            <person name="Sun Q."/>
            <person name="Evtushenko L."/>
        </authorList>
    </citation>
    <scope>NUCLEOTIDE SEQUENCE</scope>
    <source>
        <strain evidence="2">VKM B-2789</strain>
    </source>
</reference>
<keyword evidence="3" id="KW-1185">Reference proteome</keyword>
<gene>
    <name evidence="2" type="ORF">GCM10017653_38090</name>
</gene>
<evidence type="ECO:0000313" key="3">
    <source>
        <dbReference type="Proteomes" id="UP001143330"/>
    </source>
</evidence>
<dbReference type="InterPro" id="IPR029068">
    <property type="entry name" value="Glyas_Bleomycin-R_OHBP_Dase"/>
</dbReference>
<reference evidence="2" key="1">
    <citation type="journal article" date="2014" name="Int. J. Syst. Evol. Microbiol.">
        <title>Complete genome sequence of Corynebacterium casei LMG S-19264T (=DSM 44701T), isolated from a smear-ripened cheese.</title>
        <authorList>
            <consortium name="US DOE Joint Genome Institute (JGI-PGF)"/>
            <person name="Walter F."/>
            <person name="Albersmeier A."/>
            <person name="Kalinowski J."/>
            <person name="Ruckert C."/>
        </authorList>
    </citation>
    <scope>NUCLEOTIDE SEQUENCE</scope>
    <source>
        <strain evidence="2">VKM B-2789</strain>
    </source>
</reference>